<dbReference type="EMBL" id="CAEZZR010000170">
    <property type="protein sequence ID" value="CAB4784373.1"/>
    <property type="molecule type" value="Genomic_DNA"/>
</dbReference>
<proteinExistence type="predicted"/>
<dbReference type="InterPro" id="IPR029065">
    <property type="entry name" value="Enolase_C-like"/>
</dbReference>
<dbReference type="GO" id="GO:0046872">
    <property type="term" value="F:metal ion binding"/>
    <property type="evidence" value="ECO:0007669"/>
    <property type="project" value="UniProtKB-KW"/>
</dbReference>
<dbReference type="CDD" id="cd03320">
    <property type="entry name" value="OSBS"/>
    <property type="match status" value="1"/>
</dbReference>
<dbReference type="SMART" id="SM00922">
    <property type="entry name" value="MR_MLE"/>
    <property type="match status" value="1"/>
</dbReference>
<dbReference type="SFLD" id="SFLDF00009">
    <property type="entry name" value="o-succinylbenzoate_synthase"/>
    <property type="match status" value="1"/>
</dbReference>
<name>A0A6J6WMA9_9ZZZZ</name>
<protein>
    <submittedName>
        <fullName evidence="3">Unannotated protein</fullName>
    </submittedName>
</protein>
<dbReference type="AlphaFoldDB" id="A0A6J6WMA9"/>
<dbReference type="NCBIfam" id="NF002782">
    <property type="entry name" value="PRK02901.1"/>
    <property type="match status" value="1"/>
</dbReference>
<evidence type="ECO:0000256" key="1">
    <source>
        <dbReference type="ARBA" id="ARBA00022723"/>
    </source>
</evidence>
<dbReference type="InterPro" id="IPR013342">
    <property type="entry name" value="Mandelate_racemase_C"/>
</dbReference>
<evidence type="ECO:0000259" key="2">
    <source>
        <dbReference type="SMART" id="SM00922"/>
    </source>
</evidence>
<dbReference type="SFLD" id="SFLDS00001">
    <property type="entry name" value="Enolase"/>
    <property type="match status" value="1"/>
</dbReference>
<reference evidence="3" key="1">
    <citation type="submission" date="2020-05" db="EMBL/GenBank/DDBJ databases">
        <authorList>
            <person name="Chiriac C."/>
            <person name="Salcher M."/>
            <person name="Ghai R."/>
            <person name="Kavagutti S V."/>
        </authorList>
    </citation>
    <scope>NUCLEOTIDE SEQUENCE</scope>
</reference>
<dbReference type="SUPFAM" id="SSF51604">
    <property type="entry name" value="Enolase C-terminal domain-like"/>
    <property type="match status" value="1"/>
</dbReference>
<gene>
    <name evidence="3" type="ORF">UFOPK2907_01371</name>
</gene>
<dbReference type="PANTHER" id="PTHR48073">
    <property type="entry name" value="O-SUCCINYLBENZOATE SYNTHASE-RELATED"/>
    <property type="match status" value="1"/>
</dbReference>
<evidence type="ECO:0000313" key="3">
    <source>
        <dbReference type="EMBL" id="CAB4784373.1"/>
    </source>
</evidence>
<dbReference type="Pfam" id="PF18374">
    <property type="entry name" value="Enolase_like_N"/>
    <property type="match status" value="1"/>
</dbReference>
<keyword evidence="1" id="KW-0479">Metal-binding</keyword>
<accession>A0A6J6WMA9</accession>
<dbReference type="PANTHER" id="PTHR48073:SF2">
    <property type="entry name" value="O-SUCCINYLBENZOATE SYNTHASE"/>
    <property type="match status" value="1"/>
</dbReference>
<dbReference type="SFLD" id="SFLDG00180">
    <property type="entry name" value="muconate_cycloisomerase"/>
    <property type="match status" value="1"/>
</dbReference>
<sequence>MLDSILESLHVLSLPTKTDFRGVTFREVALFEGPAGWAEFSPFLEYDENECIPWLVSAVESATQSAPAPIRDSIPVNATLPAVNGIERISEILSWYPGCSTVKIKAGKNLQEDLQRIEHVRMVVPNAKIRIDVNGAWSVEEAIRAISEIHQGGTIEYVEQPCSTIEDLRKLKKLLKADVLIAGDEVLRKSPKPLDINLNEVVDILMLKVAPLGGISQSLRIAKKHGLPVVVSSALESAIGISYGLKLAAVLPELPFACGLGTGQLLGADVASLGIIDGAIAVGSPSPEAKALDEYATSLERLDYWKERIRKTWVAGAQDWIAKEGWVW</sequence>
<feature type="domain" description="Mandelate racemase/muconate lactonizing enzyme C-terminal" evidence="2">
    <location>
        <begin position="86"/>
        <end position="178"/>
    </location>
</feature>
<dbReference type="Pfam" id="PF13378">
    <property type="entry name" value="MR_MLE_C"/>
    <property type="match status" value="1"/>
</dbReference>
<organism evidence="3">
    <name type="scientific">freshwater metagenome</name>
    <dbReference type="NCBI Taxonomy" id="449393"/>
    <lineage>
        <taxon>unclassified sequences</taxon>
        <taxon>metagenomes</taxon>
        <taxon>ecological metagenomes</taxon>
    </lineage>
</organism>
<dbReference type="Gene3D" id="3.20.20.120">
    <property type="entry name" value="Enolase-like C-terminal domain"/>
    <property type="match status" value="1"/>
</dbReference>
<dbReference type="InterPro" id="IPR036849">
    <property type="entry name" value="Enolase-like_C_sf"/>
</dbReference>